<evidence type="ECO:0000313" key="2">
    <source>
        <dbReference type="Proteomes" id="UP001246372"/>
    </source>
</evidence>
<evidence type="ECO:0000313" key="1">
    <source>
        <dbReference type="EMBL" id="MDT8999151.1"/>
    </source>
</evidence>
<keyword evidence="2" id="KW-1185">Reference proteome</keyword>
<dbReference type="EMBL" id="JAVXZY010000002">
    <property type="protein sequence ID" value="MDT8999151.1"/>
    <property type="molecule type" value="Genomic_DNA"/>
</dbReference>
<comment type="caution">
    <text evidence="1">The sequence shown here is derived from an EMBL/GenBank/DDBJ whole genome shotgun (WGS) entry which is preliminary data.</text>
</comment>
<accession>A0ABU3P998</accession>
<sequence length="773" mass="82712">MPTARDGYREYYAEKLWDWVPAIHREMDAQQGGDALRALLHAIASQAAVQKRSQDRLWDDMFIELADDWALPYIAQLVATRLVSALSPRARRADVAKTIYYRRRKGTPAVLEQLVADMSGWTGHLVEEFRRLGRLRHGLDGVARLGRLSATPEGGLADLRQVRAARLAGDAFDEFHYTPEMRRPALPAGRLGLRGIHVLGFHLWRMQSVAFDGVQPARVIDAAGTRDGYTCDPSGRDVPLFSAPDASGNAGVSPMFGAPRDWSAWRSADEWALPRVIDCRLLNEAIYEVNEAALAWVLSAGVITPAQRAPAAAELAKLLGQRFANSAEMARTLAGRPSGMGAVLGAAAVLDGLRPLMLRADCGSAALLADASGQTAQGRAPAASLRVLAGTPVPRERSRGAQLSSWTATLPAAPAGVDWLLDPALGRFVYDSGAADANQLRLRYRTGQLAPIGAGAWARTVDATPATVHWAQRSTAGGVPASGILEIDDNTRFEAPPNQAGVSQLSVRAAAGTRPYLRLNADWVLQAAGAQRTLLLDGLWLGAAIGATARLVIAGDWARVQLRYCTLDPGGSNAVGATLPPVKLIITGTVDELVVDSSIVAGIQLEGAAASVDTLQMRDCIVDARAGGPIDLPNTAVTLSRCTLLGIDVSTLCLHAERLWASDTLIAGIADISNVQQGCFRFSARAPGSRLPHPYESQLIDDVLRLFATRRFGDPAYASLSPRAPASLFTGSEQGSEIGAFCASLFPIKLDSLRAKVEEYMPFARLPAYLLEN</sequence>
<evidence type="ECO:0008006" key="3">
    <source>
        <dbReference type="Google" id="ProtNLM"/>
    </source>
</evidence>
<name>A0ABU3P998_9BURK</name>
<protein>
    <recommendedName>
        <fullName evidence="3">DUF4132 domain-containing protein</fullName>
    </recommendedName>
</protein>
<proteinExistence type="predicted"/>
<dbReference type="Proteomes" id="UP001246372">
    <property type="component" value="Unassembled WGS sequence"/>
</dbReference>
<reference evidence="1" key="1">
    <citation type="submission" date="2023-09" db="EMBL/GenBank/DDBJ databases">
        <title>Paucibacter sp. APW11 Genome sequencing and assembly.</title>
        <authorList>
            <person name="Kim I."/>
        </authorList>
    </citation>
    <scope>NUCLEOTIDE SEQUENCE</scope>
    <source>
        <strain evidence="1">APW11</strain>
    </source>
</reference>
<organism evidence="1 2">
    <name type="scientific">Roseateles aquae</name>
    <dbReference type="NCBI Taxonomy" id="3077235"/>
    <lineage>
        <taxon>Bacteria</taxon>
        <taxon>Pseudomonadati</taxon>
        <taxon>Pseudomonadota</taxon>
        <taxon>Betaproteobacteria</taxon>
        <taxon>Burkholderiales</taxon>
        <taxon>Sphaerotilaceae</taxon>
        <taxon>Roseateles</taxon>
    </lineage>
</organism>
<gene>
    <name evidence="1" type="ORF">RQP53_07710</name>
</gene>
<dbReference type="RefSeq" id="WP_315649641.1">
    <property type="nucleotide sequence ID" value="NZ_JAVXZY010000002.1"/>
</dbReference>